<evidence type="ECO:0000256" key="3">
    <source>
        <dbReference type="ARBA" id="ARBA00018727"/>
    </source>
</evidence>
<dbReference type="InterPro" id="IPR012913">
    <property type="entry name" value="OS9-like_dom"/>
</dbReference>
<sequence length="579" mass="64694">MRPAVTSPSRAVFIACTTLLSLAVLAPPAPVAGFSVSFVYNDLLAHPQYHVQYLDELVPMSAIGADRLQMGNRHRQPRVKAAPQIEPSKDEIHDQNHRDTLLDKGDNSQDHGNSPSGSNSRAARHTSSMIMTDADSQRWACVIPSAQVQEVEPMQDRTPQEIEEEERRSVKRGLELLEHLTGRCLKTNYGYWTYEYCHKKIIRQFHAADNIKWEPVSEDLTNVLGVYQPPPAGIQGQPNIDALAQHRTPASSTGRIPTSTELGVSNERKYLVQQWKYGKVCEETGALRTIEVQFQCANTDDRIQLVREPALCHYVMVIYSSSLCKDVAFELIPAPEANKIDCRRVVSDEQYQQRQATGAGTIEGGIGSPLFQNSMKQSVFGQQPDKAYAARSKMFSEINEVEALIRQVEAATKNKQLGEILAEIEDYFEELNPSMTEEQMDMLQKLKDFADGKTNSLESLAYDKNGQPLELNALLEALFGTASLSDDHAVEQQKEAELNNDNREVFQMMLEAWEDYEKRTSQDTSAKDLRESDIDLAQLLALLDGTKKEGAASGVAEGDSAQDEGWDKNKGKNKDRNDA</sequence>
<feature type="domain" description="MRH" evidence="10">
    <location>
        <begin position="182"/>
        <end position="326"/>
    </location>
</feature>
<reference evidence="11" key="1">
    <citation type="journal article" date="2020" name="Fungal Divers.">
        <title>Resolving the Mortierellaceae phylogeny through synthesis of multi-gene phylogenetics and phylogenomics.</title>
        <authorList>
            <person name="Vandepol N."/>
            <person name="Liber J."/>
            <person name="Desiro A."/>
            <person name="Na H."/>
            <person name="Kennedy M."/>
            <person name="Barry K."/>
            <person name="Grigoriev I.V."/>
            <person name="Miller A.N."/>
            <person name="O'Donnell K."/>
            <person name="Stajich J.E."/>
            <person name="Bonito G."/>
        </authorList>
    </citation>
    <scope>NUCLEOTIDE SEQUENCE</scope>
    <source>
        <strain evidence="11">REB-010B</strain>
    </source>
</reference>
<feature type="compositionally biased region" description="Polar residues" evidence="8">
    <location>
        <begin position="110"/>
        <end position="126"/>
    </location>
</feature>
<evidence type="ECO:0000313" key="12">
    <source>
        <dbReference type="Proteomes" id="UP000738325"/>
    </source>
</evidence>
<dbReference type="GO" id="GO:0030968">
    <property type="term" value="P:endoplasmic reticulum unfolded protein response"/>
    <property type="evidence" value="ECO:0007669"/>
    <property type="project" value="InterPro"/>
</dbReference>
<dbReference type="GO" id="GO:0030246">
    <property type="term" value="F:carbohydrate binding"/>
    <property type="evidence" value="ECO:0007669"/>
    <property type="project" value="UniProtKB-KW"/>
</dbReference>
<keyword evidence="7" id="KW-1015">Disulfide bond</keyword>
<dbReference type="GO" id="GO:0005788">
    <property type="term" value="C:endoplasmic reticulum lumen"/>
    <property type="evidence" value="ECO:0007669"/>
    <property type="project" value="TreeGrafter"/>
</dbReference>
<evidence type="ECO:0000256" key="8">
    <source>
        <dbReference type="SAM" id="MobiDB-lite"/>
    </source>
</evidence>
<gene>
    <name evidence="11" type="primary">YOS9_1</name>
    <name evidence="11" type="ORF">BGZ99_001609</name>
</gene>
<feature type="region of interest" description="Disordered" evidence="8">
    <location>
        <begin position="548"/>
        <end position="579"/>
    </location>
</feature>
<evidence type="ECO:0000256" key="4">
    <source>
        <dbReference type="ARBA" id="ARBA00022729"/>
    </source>
</evidence>
<evidence type="ECO:0000313" key="11">
    <source>
        <dbReference type="EMBL" id="KAG0306990.1"/>
    </source>
</evidence>
<dbReference type="AlphaFoldDB" id="A0A9P6R283"/>
<comment type="subcellular location">
    <subcellularLocation>
        <location evidence="1">Endoplasmic reticulum membrane</location>
        <topology evidence="1">Peripheral membrane protein</topology>
        <orientation evidence="1">Lumenal side</orientation>
    </subcellularLocation>
</comment>
<evidence type="ECO:0000256" key="6">
    <source>
        <dbReference type="ARBA" id="ARBA00022824"/>
    </source>
</evidence>
<organism evidence="11 12">
    <name type="scientific">Dissophora globulifera</name>
    <dbReference type="NCBI Taxonomy" id="979702"/>
    <lineage>
        <taxon>Eukaryota</taxon>
        <taxon>Fungi</taxon>
        <taxon>Fungi incertae sedis</taxon>
        <taxon>Mucoromycota</taxon>
        <taxon>Mortierellomycotina</taxon>
        <taxon>Mortierellomycetes</taxon>
        <taxon>Mortierellales</taxon>
        <taxon>Mortierellaceae</taxon>
        <taxon>Dissophora</taxon>
    </lineage>
</organism>
<keyword evidence="12" id="KW-1185">Reference proteome</keyword>
<keyword evidence="5" id="KW-0430">Lectin</keyword>
<dbReference type="InterPro" id="IPR044865">
    <property type="entry name" value="MRH_dom"/>
</dbReference>
<feature type="compositionally biased region" description="Basic and acidic residues" evidence="8">
    <location>
        <begin position="565"/>
        <end position="579"/>
    </location>
</feature>
<dbReference type="PANTHER" id="PTHR15414">
    <property type="entry name" value="OS-9-RELATED"/>
    <property type="match status" value="1"/>
</dbReference>
<dbReference type="InterPro" id="IPR009011">
    <property type="entry name" value="Man6P_isomerase_rcpt-bd_dom_sf"/>
</dbReference>
<dbReference type="Proteomes" id="UP000738325">
    <property type="component" value="Unassembled WGS sequence"/>
</dbReference>
<keyword evidence="4 9" id="KW-0732">Signal</keyword>
<evidence type="ECO:0000256" key="9">
    <source>
        <dbReference type="SAM" id="SignalP"/>
    </source>
</evidence>
<dbReference type="GO" id="GO:0030970">
    <property type="term" value="P:retrograde protein transport, ER to cytosol"/>
    <property type="evidence" value="ECO:0007669"/>
    <property type="project" value="TreeGrafter"/>
</dbReference>
<feature type="signal peptide" evidence="9">
    <location>
        <begin position="1"/>
        <end position="33"/>
    </location>
</feature>
<protein>
    <recommendedName>
        <fullName evidence="3">Protein OS-9 homolog</fullName>
    </recommendedName>
</protein>
<accession>A0A9P6R283</accession>
<dbReference type="GO" id="GO:0005789">
    <property type="term" value="C:endoplasmic reticulum membrane"/>
    <property type="evidence" value="ECO:0007669"/>
    <property type="project" value="UniProtKB-SubCell"/>
</dbReference>
<evidence type="ECO:0000256" key="2">
    <source>
        <dbReference type="ARBA" id="ARBA00009918"/>
    </source>
</evidence>
<dbReference type="EMBL" id="JAAAIP010001414">
    <property type="protein sequence ID" value="KAG0306990.1"/>
    <property type="molecule type" value="Genomic_DNA"/>
</dbReference>
<dbReference type="PANTHER" id="PTHR15414:SF0">
    <property type="entry name" value="ENDOPLASMIC RETICULUM LECTIN 1"/>
    <property type="match status" value="1"/>
</dbReference>
<dbReference type="Pfam" id="PF07915">
    <property type="entry name" value="PRKCSH"/>
    <property type="match status" value="1"/>
</dbReference>
<dbReference type="PROSITE" id="PS51914">
    <property type="entry name" value="MRH"/>
    <property type="match status" value="1"/>
</dbReference>
<comment type="caution">
    <text evidence="11">The sequence shown here is derived from an EMBL/GenBank/DDBJ whole genome shotgun (WGS) entry which is preliminary data.</text>
</comment>
<evidence type="ECO:0000256" key="1">
    <source>
        <dbReference type="ARBA" id="ARBA00004367"/>
    </source>
</evidence>
<dbReference type="Gene3D" id="2.70.130.10">
    <property type="entry name" value="Mannose-6-phosphate receptor binding domain"/>
    <property type="match status" value="1"/>
</dbReference>
<proteinExistence type="inferred from homology"/>
<keyword evidence="6" id="KW-0256">Endoplasmic reticulum</keyword>
<evidence type="ECO:0000256" key="5">
    <source>
        <dbReference type="ARBA" id="ARBA00022734"/>
    </source>
</evidence>
<feature type="chain" id="PRO_5040209254" description="Protein OS-9 homolog" evidence="9">
    <location>
        <begin position="34"/>
        <end position="579"/>
    </location>
</feature>
<evidence type="ECO:0000256" key="7">
    <source>
        <dbReference type="ARBA" id="ARBA00023157"/>
    </source>
</evidence>
<evidence type="ECO:0000259" key="10">
    <source>
        <dbReference type="PROSITE" id="PS51914"/>
    </source>
</evidence>
<name>A0A9P6R283_9FUNG</name>
<dbReference type="OrthoDB" id="448954at2759"/>
<feature type="region of interest" description="Disordered" evidence="8">
    <location>
        <begin position="72"/>
        <end position="126"/>
    </location>
</feature>
<feature type="compositionally biased region" description="Basic and acidic residues" evidence="8">
    <location>
        <begin position="87"/>
        <end position="109"/>
    </location>
</feature>
<comment type="similarity">
    <text evidence="2">Belongs to the OS-9 family.</text>
</comment>
<dbReference type="InterPro" id="IPR045149">
    <property type="entry name" value="OS-9-like"/>
</dbReference>